<organism evidence="7 8">
    <name type="scientific">Roseburia zhanii</name>
    <dbReference type="NCBI Taxonomy" id="2763064"/>
    <lineage>
        <taxon>Bacteria</taxon>
        <taxon>Bacillati</taxon>
        <taxon>Bacillota</taxon>
        <taxon>Clostridia</taxon>
        <taxon>Lachnospirales</taxon>
        <taxon>Lachnospiraceae</taxon>
        <taxon>Roseburia</taxon>
    </lineage>
</organism>
<dbReference type="RefSeq" id="WP_186865881.1">
    <property type="nucleotide sequence ID" value="NZ_JACOPH010000001.1"/>
</dbReference>
<dbReference type="InterPro" id="IPR002797">
    <property type="entry name" value="Polysacc_synth"/>
</dbReference>
<keyword evidence="5 6" id="KW-0472">Membrane</keyword>
<evidence type="ECO:0000256" key="4">
    <source>
        <dbReference type="ARBA" id="ARBA00022989"/>
    </source>
</evidence>
<feature type="transmembrane region" description="Helical" evidence="6">
    <location>
        <begin position="354"/>
        <end position="375"/>
    </location>
</feature>
<sequence length="409" mass="46192">MKKKSTLANIFYNSFGMIFYYGCQWLTTILVVRLSGFEDSGNYSLAMTFTAAFAILALFNTRQYQVSDVVGEYSDRTYIHSRYVAMAAAFLICFIGLFFNSYTLYQWSVILLYMVYKCIEAWIDVYHGIDQKNGRMDYICYSYIVRGVLMFAGFCGILYLTKNLVFAVGSITLTTIFVAFFYDRRVAERFIAADAKTDKEAVKKLMLAMIPLVVVAVTNNLSISLPKYFLERYYGATVLGYYSSVATPSMIVQVGASTIFVPLITPLADRLKENDKKGFLDILKKVAVVFAVLSVLAVIVSALLGEWFLVLVFKEEIRPYTYLFVPIIISTLLISINACMFPVCTVLREIKGQLAVGIGGIISSWIASVVCVKKYSMDGVVYALLITLGIQIIIEIYCVYHKMKKWKET</sequence>
<protein>
    <submittedName>
        <fullName evidence="7">Oligosaccharide flippase family protein</fullName>
    </submittedName>
</protein>
<dbReference type="Pfam" id="PF01943">
    <property type="entry name" value="Polysacc_synt"/>
    <property type="match status" value="1"/>
</dbReference>
<accession>A0A923LLG2</accession>
<evidence type="ECO:0000256" key="1">
    <source>
        <dbReference type="ARBA" id="ARBA00004651"/>
    </source>
</evidence>
<keyword evidence="8" id="KW-1185">Reference proteome</keyword>
<feature type="transmembrane region" description="Helical" evidence="6">
    <location>
        <begin position="381"/>
        <end position="400"/>
    </location>
</feature>
<name>A0A923LLG2_9FIRM</name>
<feature type="transmembrane region" description="Helical" evidence="6">
    <location>
        <begin position="43"/>
        <end position="61"/>
    </location>
</feature>
<feature type="transmembrane region" description="Helical" evidence="6">
    <location>
        <begin position="12"/>
        <end position="31"/>
    </location>
</feature>
<evidence type="ECO:0000313" key="7">
    <source>
        <dbReference type="EMBL" id="MBC5712833.1"/>
    </source>
</evidence>
<keyword evidence="3 6" id="KW-0812">Transmembrane</keyword>
<feature type="transmembrane region" description="Helical" evidence="6">
    <location>
        <begin position="322"/>
        <end position="347"/>
    </location>
</feature>
<proteinExistence type="predicted"/>
<feature type="transmembrane region" description="Helical" evidence="6">
    <location>
        <begin position="82"/>
        <end position="99"/>
    </location>
</feature>
<evidence type="ECO:0000256" key="6">
    <source>
        <dbReference type="SAM" id="Phobius"/>
    </source>
</evidence>
<feature type="transmembrane region" description="Helical" evidence="6">
    <location>
        <begin position="165"/>
        <end position="184"/>
    </location>
</feature>
<reference evidence="7" key="1">
    <citation type="submission" date="2020-08" db="EMBL/GenBank/DDBJ databases">
        <title>Genome public.</title>
        <authorList>
            <person name="Liu C."/>
            <person name="Sun Q."/>
        </authorList>
    </citation>
    <scope>NUCLEOTIDE SEQUENCE</scope>
    <source>
        <strain evidence="7">BX1005</strain>
    </source>
</reference>
<feature type="transmembrane region" description="Helical" evidence="6">
    <location>
        <begin position="138"/>
        <end position="159"/>
    </location>
</feature>
<dbReference type="AlphaFoldDB" id="A0A923LLG2"/>
<feature type="transmembrane region" description="Helical" evidence="6">
    <location>
        <begin position="286"/>
        <end position="310"/>
    </location>
</feature>
<feature type="transmembrane region" description="Helical" evidence="6">
    <location>
        <begin position="105"/>
        <end position="126"/>
    </location>
</feature>
<dbReference type="SUPFAM" id="SSF103473">
    <property type="entry name" value="MFS general substrate transporter"/>
    <property type="match status" value="1"/>
</dbReference>
<keyword evidence="4 6" id="KW-1133">Transmembrane helix</keyword>
<comment type="subcellular location">
    <subcellularLocation>
        <location evidence="1">Cell membrane</location>
        <topology evidence="1">Multi-pass membrane protein</topology>
    </subcellularLocation>
</comment>
<dbReference type="PANTHER" id="PTHR30250">
    <property type="entry name" value="PST FAMILY PREDICTED COLANIC ACID TRANSPORTER"/>
    <property type="match status" value="1"/>
</dbReference>
<dbReference type="InterPro" id="IPR036259">
    <property type="entry name" value="MFS_trans_sf"/>
</dbReference>
<dbReference type="EMBL" id="JACOPH010000001">
    <property type="protein sequence ID" value="MBC5712833.1"/>
    <property type="molecule type" value="Genomic_DNA"/>
</dbReference>
<dbReference type="PANTHER" id="PTHR30250:SF11">
    <property type="entry name" value="O-ANTIGEN TRANSPORTER-RELATED"/>
    <property type="match status" value="1"/>
</dbReference>
<evidence type="ECO:0000256" key="3">
    <source>
        <dbReference type="ARBA" id="ARBA00022692"/>
    </source>
</evidence>
<dbReference type="InterPro" id="IPR050833">
    <property type="entry name" value="Poly_Biosynth_Transport"/>
</dbReference>
<dbReference type="GO" id="GO:0005886">
    <property type="term" value="C:plasma membrane"/>
    <property type="evidence" value="ECO:0007669"/>
    <property type="project" value="UniProtKB-SubCell"/>
</dbReference>
<comment type="caution">
    <text evidence="7">The sequence shown here is derived from an EMBL/GenBank/DDBJ whole genome shotgun (WGS) entry which is preliminary data.</text>
</comment>
<feature type="transmembrane region" description="Helical" evidence="6">
    <location>
        <begin position="245"/>
        <end position="265"/>
    </location>
</feature>
<keyword evidence="2" id="KW-1003">Cell membrane</keyword>
<evidence type="ECO:0000256" key="2">
    <source>
        <dbReference type="ARBA" id="ARBA00022475"/>
    </source>
</evidence>
<gene>
    <name evidence="7" type="ORF">H8S17_01180</name>
</gene>
<evidence type="ECO:0000256" key="5">
    <source>
        <dbReference type="ARBA" id="ARBA00023136"/>
    </source>
</evidence>
<dbReference type="Proteomes" id="UP000606720">
    <property type="component" value="Unassembled WGS sequence"/>
</dbReference>
<feature type="transmembrane region" description="Helical" evidence="6">
    <location>
        <begin position="205"/>
        <end position="225"/>
    </location>
</feature>
<evidence type="ECO:0000313" key="8">
    <source>
        <dbReference type="Proteomes" id="UP000606720"/>
    </source>
</evidence>